<dbReference type="GO" id="GO:0005737">
    <property type="term" value="C:cytoplasm"/>
    <property type="evidence" value="ECO:0007669"/>
    <property type="project" value="UniProtKB-SubCell"/>
</dbReference>
<feature type="region of interest" description="Disordered" evidence="8">
    <location>
        <begin position="363"/>
        <end position="431"/>
    </location>
</feature>
<feature type="compositionally biased region" description="Low complexity" evidence="8">
    <location>
        <begin position="370"/>
        <end position="381"/>
    </location>
</feature>
<evidence type="ECO:0000256" key="8">
    <source>
        <dbReference type="SAM" id="MobiDB-lite"/>
    </source>
</evidence>
<feature type="compositionally biased region" description="Low complexity" evidence="8">
    <location>
        <begin position="404"/>
        <end position="423"/>
    </location>
</feature>
<feature type="region of interest" description="Disordered" evidence="8">
    <location>
        <begin position="317"/>
        <end position="336"/>
    </location>
</feature>
<evidence type="ECO:0000256" key="7">
    <source>
        <dbReference type="ARBA" id="ARBA00023242"/>
    </source>
</evidence>
<keyword evidence="7" id="KW-0539">Nucleus</keyword>
<keyword evidence="6" id="KW-0963">Cytoplasm</keyword>
<dbReference type="Pfam" id="PF14474">
    <property type="entry name" value="RTC4"/>
    <property type="match status" value="1"/>
</dbReference>
<evidence type="ECO:0000313" key="11">
    <source>
        <dbReference type="Proteomes" id="UP000076154"/>
    </source>
</evidence>
<comment type="caution">
    <text evidence="10">The sequence shown here is derived from an EMBL/GenBank/DDBJ whole genome shotgun (WGS) entry which is preliminary data.</text>
</comment>
<dbReference type="EMBL" id="LUEZ02000017">
    <property type="protein sequence ID" value="RDB27259.1"/>
    <property type="molecule type" value="Genomic_DNA"/>
</dbReference>
<feature type="compositionally biased region" description="Polar residues" evidence="8">
    <location>
        <begin position="839"/>
        <end position="850"/>
    </location>
</feature>
<dbReference type="AlphaFoldDB" id="A0A369JY43"/>
<dbReference type="Proteomes" id="UP000076154">
    <property type="component" value="Unassembled WGS sequence"/>
</dbReference>
<feature type="region of interest" description="Disordered" evidence="8">
    <location>
        <begin position="803"/>
        <end position="850"/>
    </location>
</feature>
<dbReference type="SMART" id="SM01312">
    <property type="entry name" value="RTC4"/>
    <property type="match status" value="1"/>
</dbReference>
<feature type="region of interest" description="Disordered" evidence="8">
    <location>
        <begin position="131"/>
        <end position="155"/>
    </location>
</feature>
<evidence type="ECO:0000256" key="3">
    <source>
        <dbReference type="ARBA" id="ARBA00004496"/>
    </source>
</evidence>
<evidence type="ECO:0000256" key="6">
    <source>
        <dbReference type="ARBA" id="ARBA00022490"/>
    </source>
</evidence>
<dbReference type="InterPro" id="IPR028094">
    <property type="entry name" value="RTC4_C"/>
</dbReference>
<evidence type="ECO:0000313" key="10">
    <source>
        <dbReference type="EMBL" id="RDB27259.1"/>
    </source>
</evidence>
<proteinExistence type="inferred from homology"/>
<comment type="function">
    <text evidence="1">May be involved in a process influencing telomere capping.</text>
</comment>
<evidence type="ECO:0000256" key="5">
    <source>
        <dbReference type="ARBA" id="ARBA00015162"/>
    </source>
</evidence>
<evidence type="ECO:0000256" key="1">
    <source>
        <dbReference type="ARBA" id="ARBA00002738"/>
    </source>
</evidence>
<evidence type="ECO:0000259" key="9">
    <source>
        <dbReference type="SMART" id="SM01312"/>
    </source>
</evidence>
<accession>A0A369JY43</accession>
<feature type="domain" description="Restriction of telomere capping protein 4 C-terminal" evidence="9">
    <location>
        <begin position="680"/>
        <end position="799"/>
    </location>
</feature>
<dbReference type="InterPro" id="IPR039024">
    <property type="entry name" value="RTC4"/>
</dbReference>
<organism evidence="10 11">
    <name type="scientific">Hypsizygus marmoreus</name>
    <name type="common">White beech mushroom</name>
    <name type="synonym">Agaricus marmoreus</name>
    <dbReference type="NCBI Taxonomy" id="39966"/>
    <lineage>
        <taxon>Eukaryota</taxon>
        <taxon>Fungi</taxon>
        <taxon>Dikarya</taxon>
        <taxon>Basidiomycota</taxon>
        <taxon>Agaricomycotina</taxon>
        <taxon>Agaricomycetes</taxon>
        <taxon>Agaricomycetidae</taxon>
        <taxon>Agaricales</taxon>
        <taxon>Tricholomatineae</taxon>
        <taxon>Lyophyllaceae</taxon>
        <taxon>Hypsizygus</taxon>
    </lineage>
</organism>
<comment type="similarity">
    <text evidence="4">Belongs to the RTC4 family.</text>
</comment>
<evidence type="ECO:0000256" key="4">
    <source>
        <dbReference type="ARBA" id="ARBA00009461"/>
    </source>
</evidence>
<comment type="subcellular location">
    <subcellularLocation>
        <location evidence="3">Cytoplasm</location>
    </subcellularLocation>
    <subcellularLocation>
        <location evidence="2">Nucleus</location>
    </subcellularLocation>
</comment>
<gene>
    <name evidence="10" type="ORF">Hypma_004512</name>
</gene>
<protein>
    <recommendedName>
        <fullName evidence="5">Restriction of telomere capping protein 4</fullName>
    </recommendedName>
</protein>
<dbReference type="GO" id="GO:0005634">
    <property type="term" value="C:nucleus"/>
    <property type="evidence" value="ECO:0007669"/>
    <property type="project" value="UniProtKB-SubCell"/>
</dbReference>
<reference evidence="10" key="1">
    <citation type="submission" date="2018-04" db="EMBL/GenBank/DDBJ databases">
        <title>Whole genome sequencing of Hypsizygus marmoreus.</title>
        <authorList>
            <person name="Choi I.-G."/>
            <person name="Min B."/>
            <person name="Kim J.-G."/>
            <person name="Kim S."/>
            <person name="Oh Y.-L."/>
            <person name="Kong W.-S."/>
            <person name="Park H."/>
            <person name="Jeong J."/>
            <person name="Song E.-S."/>
        </authorList>
    </citation>
    <scope>NUCLEOTIDE SEQUENCE [LARGE SCALE GENOMIC DNA]</scope>
    <source>
        <strain evidence="10">51987-8</strain>
    </source>
</reference>
<dbReference type="InParanoid" id="A0A369JY43"/>
<sequence length="850" mass="94832">MPLSTSNFDTQQETAAVVPNITHLPSTVHNSQSTPLSIPIPRDTQLANLSRPTGEGIFCARGSCTSKAGIRTKGHKECSYLFCKKCCQETAALAQKNGTLHPQCREPKHRFRQAAGAQILPMASFNAPVPTPSSTAPILPAPSAPDGASAGMSTSQPSQVVRRVESDYAMPLAPMWQNVGEGWLASRQQAAKEEDVRQNVKKSVLESRRTKDIQITTISWRAENVESIAVPLVVSTFPNFRIGDHPDLVALLGMSSTTRVETYEPVEGRWVCHSTETIRLVERNAVLLFRTLPNGLAGPRLNVDACPKMQEEMDKLRPRYKRKQHSIPGVAGTNSMSLSDEEGVVLSTPQTKRLRLVSTAVHSANHDVRSPSQSPAATPTPSCRPFPAIDSPLTPTNRPRRNSRSSSMFTPTKRRGTTLSTTTILNSGGKSLKNRPICGKRVLRNGERIWPSSFFAKDVIEGLERIETITSQRIPKVIQRTAFQMVFDLPWRKSTFQAHYRTYQENKGLVQQLKRSPEQHELSWTDFVKECKEVVIVNDSDSANEESHSHHEVASSALTSPSIGVSQLLDDHDFSDDEEMLDPDKVCPYCDEEWPVKPSNELLRKREELERVSIPDPGPHSLNPHHRRIRPVTRAAAMCSLHRFETTTFHIAVEKKWPQVINFVEVEKRVWELQPILQEVLEDPSESHFYQFLESLKKKLGSHGALGSGGNYEFSSRYGLGTGYYGEKGYMAISRVLLDMFPARDLHEVNGIPMLKFVSRVLVPEAVLLLIQDDREETPTQARKTLEDSSLYGSEMFNYLDDDSEADDGSYKARRQIISNGKVPAKPIPEWQDPDDTDSSSSVADNQSAT</sequence>
<dbReference type="PANTHER" id="PTHR41391">
    <property type="entry name" value="RESTRICTION OF TELOMERE CAPPING PROTEIN 4"/>
    <property type="match status" value="1"/>
</dbReference>
<dbReference type="OrthoDB" id="128308at2759"/>
<dbReference type="PANTHER" id="PTHR41391:SF1">
    <property type="entry name" value="RESTRICTION OF TELOMERE CAPPING PROTEIN 4"/>
    <property type="match status" value="1"/>
</dbReference>
<evidence type="ECO:0000256" key="2">
    <source>
        <dbReference type="ARBA" id="ARBA00004123"/>
    </source>
</evidence>
<name>A0A369JY43_HYPMA</name>
<keyword evidence="11" id="KW-1185">Reference proteome</keyword>